<organism evidence="2 3">
    <name type="scientific">Inconstantimicrobium porci</name>
    <dbReference type="NCBI Taxonomy" id="2652291"/>
    <lineage>
        <taxon>Bacteria</taxon>
        <taxon>Bacillati</taxon>
        <taxon>Bacillota</taxon>
        <taxon>Clostridia</taxon>
        <taxon>Eubacteriales</taxon>
        <taxon>Clostridiaceae</taxon>
        <taxon>Inconstantimicrobium</taxon>
    </lineage>
</organism>
<reference evidence="2 3" key="1">
    <citation type="submission" date="2019-08" db="EMBL/GenBank/DDBJ databases">
        <title>In-depth cultivation of the pig gut microbiome towards novel bacterial diversity and tailored functional studies.</title>
        <authorList>
            <person name="Wylensek D."/>
            <person name="Hitch T.C.A."/>
            <person name="Clavel T."/>
        </authorList>
    </citation>
    <scope>NUCLEOTIDE SEQUENCE [LARGE SCALE GENOMIC DNA]</scope>
    <source>
        <strain evidence="2 3">WCA-383-APC-5B</strain>
    </source>
</reference>
<dbReference type="InterPro" id="IPR005321">
    <property type="entry name" value="Peptidase_S58_DmpA"/>
</dbReference>
<comment type="caution">
    <text evidence="2">The sequence shown here is derived from an EMBL/GenBank/DDBJ whole genome shotgun (WGS) entry which is preliminary data.</text>
</comment>
<dbReference type="Gene3D" id="3.60.70.12">
    <property type="entry name" value="L-amino peptidase D-ALA esterase/amidase"/>
    <property type="match status" value="1"/>
</dbReference>
<dbReference type="CDD" id="cd02252">
    <property type="entry name" value="nylC_like"/>
    <property type="match status" value="1"/>
</dbReference>
<evidence type="ECO:0000313" key="2">
    <source>
        <dbReference type="EMBL" id="MSR92374.1"/>
    </source>
</evidence>
<dbReference type="Pfam" id="PF03576">
    <property type="entry name" value="Peptidase_S58"/>
    <property type="match status" value="1"/>
</dbReference>
<dbReference type="PANTHER" id="PTHR36512:SF3">
    <property type="entry name" value="BLR5678 PROTEIN"/>
    <property type="match status" value="1"/>
</dbReference>
<dbReference type="EMBL" id="VULX01000029">
    <property type="protein sequence ID" value="MSR92374.1"/>
    <property type="molecule type" value="Genomic_DNA"/>
</dbReference>
<gene>
    <name evidence="2" type="ORF">FYJ33_13480</name>
</gene>
<dbReference type="InterPro" id="IPR016117">
    <property type="entry name" value="ArgJ-like_dom_sf"/>
</dbReference>
<sequence>MREINITDIENIKIGNAEDYENATGCTVIICEKGAPTGVDVRGGGPASRETELLNPVAANNGIHALLLSGGSAFGLDAAAGIMEYLENKNVGFPVGEIVVPIVCASCIFDLNLVNHKVRPNKEMGYKACLNSENSNFKNGNYGAGTGATVGKFHGGEYMMKSGIGSYAVQIGDLKVGAVVVVNALGDIYDYENNKKIAGLLNNTKDGFLDTEEEFYKSYSGMDNLFTGNTTIGTIITNGKFTKTEMNKIAAMAQNGLVRSIRPVHTSADGDSVYAMSVGDVKGDVNVTGTLAATVMAEAIKRAVMDAEPMYGLKAAKNFL</sequence>
<comment type="similarity">
    <text evidence="1">Belongs to the peptidase S58 family.</text>
</comment>
<dbReference type="Proteomes" id="UP000460287">
    <property type="component" value="Unassembled WGS sequence"/>
</dbReference>
<dbReference type="PANTHER" id="PTHR36512">
    <property type="entry name" value="D-AMINOPEPTIDASE"/>
    <property type="match status" value="1"/>
</dbReference>
<accession>A0A7X2N0D7</accession>
<dbReference type="SUPFAM" id="SSF56266">
    <property type="entry name" value="DmpA/ArgJ-like"/>
    <property type="match status" value="1"/>
</dbReference>
<dbReference type="RefSeq" id="WP_328598709.1">
    <property type="nucleotide sequence ID" value="NZ_VULX01000029.1"/>
</dbReference>
<evidence type="ECO:0000256" key="1">
    <source>
        <dbReference type="ARBA" id="ARBA00007068"/>
    </source>
</evidence>
<name>A0A7X2N0D7_9CLOT</name>
<keyword evidence="3" id="KW-1185">Reference proteome</keyword>
<protein>
    <submittedName>
        <fullName evidence="2">P1 family peptidase</fullName>
    </submittedName>
</protein>
<dbReference type="AlphaFoldDB" id="A0A7X2N0D7"/>
<proteinExistence type="inferred from homology"/>
<evidence type="ECO:0000313" key="3">
    <source>
        <dbReference type="Proteomes" id="UP000460287"/>
    </source>
</evidence>
<dbReference type="GO" id="GO:0004177">
    <property type="term" value="F:aminopeptidase activity"/>
    <property type="evidence" value="ECO:0007669"/>
    <property type="project" value="TreeGrafter"/>
</dbReference>